<dbReference type="AlphaFoldDB" id="A0A0M6ZYN4"/>
<proteinExistence type="predicted"/>
<organism evidence="2 3">
    <name type="scientific">Roseibium alexandrii</name>
    <dbReference type="NCBI Taxonomy" id="388408"/>
    <lineage>
        <taxon>Bacteria</taxon>
        <taxon>Pseudomonadati</taxon>
        <taxon>Pseudomonadota</taxon>
        <taxon>Alphaproteobacteria</taxon>
        <taxon>Hyphomicrobiales</taxon>
        <taxon>Stappiaceae</taxon>
        <taxon>Roseibium</taxon>
    </lineage>
</organism>
<reference evidence="3" key="1">
    <citation type="submission" date="2015-07" db="EMBL/GenBank/DDBJ databases">
        <authorList>
            <person name="Rodrigo-Torres Lidia"/>
            <person name="Arahal R.David."/>
        </authorList>
    </citation>
    <scope>NUCLEOTIDE SEQUENCE [LARGE SCALE GENOMIC DNA]</scope>
    <source>
        <strain evidence="3">CECT 5112</strain>
    </source>
</reference>
<dbReference type="STRING" id="388408.LAX5112_01331"/>
<dbReference type="Proteomes" id="UP000053235">
    <property type="component" value="Unassembled WGS sequence"/>
</dbReference>
<keyword evidence="3" id="KW-1185">Reference proteome</keyword>
<sequence>MSYAEQIKSLFPEDWPIVLENCAADPEIEEICSDLARLAQDLETAEDNIAFMSSNLKQDVLKTMKALAQEIRQKLDLS</sequence>
<dbReference type="RefSeq" id="WP_008188914.1">
    <property type="nucleotide sequence ID" value="NZ_CXWD01000004.1"/>
</dbReference>
<evidence type="ECO:0000256" key="1">
    <source>
        <dbReference type="SAM" id="Coils"/>
    </source>
</evidence>
<evidence type="ECO:0000313" key="3">
    <source>
        <dbReference type="Proteomes" id="UP000053235"/>
    </source>
</evidence>
<evidence type="ECO:0000313" key="2">
    <source>
        <dbReference type="EMBL" id="CTQ67326.1"/>
    </source>
</evidence>
<name>A0A0M6ZYN4_9HYPH</name>
<accession>A0A0M6ZYN4</accession>
<protein>
    <submittedName>
        <fullName evidence="2">Uncharacterized protein</fullName>
    </submittedName>
</protein>
<dbReference type="EMBL" id="CXWD01000004">
    <property type="protein sequence ID" value="CTQ67326.1"/>
    <property type="molecule type" value="Genomic_DNA"/>
</dbReference>
<feature type="coiled-coil region" evidence="1">
    <location>
        <begin position="28"/>
        <end position="55"/>
    </location>
</feature>
<gene>
    <name evidence="2" type="ORF">LAX5112_01331</name>
</gene>
<keyword evidence="1" id="KW-0175">Coiled coil</keyword>
<dbReference type="OrthoDB" id="7679253at2"/>